<keyword evidence="1" id="KW-0694">RNA-binding</keyword>
<dbReference type="AlphaFoldDB" id="A0A2P6REA2"/>
<proteinExistence type="predicted"/>
<name>A0A2P6REA2_ROSCH</name>
<dbReference type="Gramene" id="PRQ44760">
    <property type="protein sequence ID" value="PRQ44760"/>
    <property type="gene ID" value="RchiOBHm_Chr3g0482781"/>
</dbReference>
<dbReference type="InterPro" id="IPR014721">
    <property type="entry name" value="Ribsml_uS5_D2-typ_fold_subgr"/>
</dbReference>
<keyword evidence="4" id="KW-1185">Reference proteome</keyword>
<feature type="domain" description="Small ribosomal subunit protein uS5 C-terminal" evidence="2">
    <location>
        <begin position="2"/>
        <end position="31"/>
    </location>
</feature>
<dbReference type="GO" id="GO:0005840">
    <property type="term" value="C:ribosome"/>
    <property type="evidence" value="ECO:0007669"/>
    <property type="project" value="UniProtKB-KW"/>
</dbReference>
<dbReference type="InterPro" id="IPR005324">
    <property type="entry name" value="Ribosomal_uS5_C"/>
</dbReference>
<dbReference type="PANTHER" id="PTHR48432:SF1">
    <property type="entry name" value="S5 DRBM DOMAIN-CONTAINING PROTEIN"/>
    <property type="match status" value="1"/>
</dbReference>
<dbReference type="InterPro" id="IPR000851">
    <property type="entry name" value="Ribosomal_uS5"/>
</dbReference>
<dbReference type="Proteomes" id="UP000238479">
    <property type="component" value="Chromosome 3"/>
</dbReference>
<dbReference type="STRING" id="74649.A0A2P6REA2"/>
<dbReference type="GO" id="GO:0003735">
    <property type="term" value="F:structural constituent of ribosome"/>
    <property type="evidence" value="ECO:0007669"/>
    <property type="project" value="InterPro"/>
</dbReference>
<keyword evidence="3" id="KW-0687">Ribonucleoprotein</keyword>
<gene>
    <name evidence="3" type="ORF">RchiOBHm_Chr3g0482781</name>
</gene>
<evidence type="ECO:0000313" key="3">
    <source>
        <dbReference type="EMBL" id="PRQ44760.1"/>
    </source>
</evidence>
<evidence type="ECO:0000313" key="4">
    <source>
        <dbReference type="Proteomes" id="UP000238479"/>
    </source>
</evidence>
<organism evidence="3 4">
    <name type="scientific">Rosa chinensis</name>
    <name type="common">China rose</name>
    <dbReference type="NCBI Taxonomy" id="74649"/>
    <lineage>
        <taxon>Eukaryota</taxon>
        <taxon>Viridiplantae</taxon>
        <taxon>Streptophyta</taxon>
        <taxon>Embryophyta</taxon>
        <taxon>Tracheophyta</taxon>
        <taxon>Spermatophyta</taxon>
        <taxon>Magnoliopsida</taxon>
        <taxon>eudicotyledons</taxon>
        <taxon>Gunneridae</taxon>
        <taxon>Pentapetalae</taxon>
        <taxon>rosids</taxon>
        <taxon>fabids</taxon>
        <taxon>Rosales</taxon>
        <taxon>Rosaceae</taxon>
        <taxon>Rosoideae</taxon>
        <taxon>Rosoideae incertae sedis</taxon>
        <taxon>Rosa</taxon>
    </lineage>
</organism>
<dbReference type="GO" id="GO:0003729">
    <property type="term" value="F:mRNA binding"/>
    <property type="evidence" value="ECO:0007669"/>
    <property type="project" value="UniProtKB-ARBA"/>
</dbReference>
<sequence>MSVVGSRSPHNTVKVVFKALNVIETSKDVQENFGRTVVEKYLLS</sequence>
<protein>
    <submittedName>
        <fullName evidence="3">Putative ribosomal protein S5</fullName>
    </submittedName>
</protein>
<evidence type="ECO:0000256" key="1">
    <source>
        <dbReference type="ARBA" id="ARBA00022884"/>
    </source>
</evidence>
<accession>A0A2P6REA2</accession>
<keyword evidence="3" id="KW-0689">Ribosomal protein</keyword>
<dbReference type="Gene3D" id="3.30.230.10">
    <property type="match status" value="1"/>
</dbReference>
<reference evidence="3 4" key="1">
    <citation type="journal article" date="2018" name="Nat. Genet.">
        <title>The Rosa genome provides new insights in the design of modern roses.</title>
        <authorList>
            <person name="Bendahmane M."/>
        </authorList>
    </citation>
    <scope>NUCLEOTIDE SEQUENCE [LARGE SCALE GENOMIC DNA]</scope>
    <source>
        <strain evidence="4">cv. Old Blush</strain>
    </source>
</reference>
<dbReference type="Pfam" id="PF03719">
    <property type="entry name" value="Ribosomal_S5_C"/>
    <property type="match status" value="1"/>
</dbReference>
<evidence type="ECO:0000259" key="2">
    <source>
        <dbReference type="Pfam" id="PF03719"/>
    </source>
</evidence>
<dbReference type="GO" id="GO:0006412">
    <property type="term" value="P:translation"/>
    <property type="evidence" value="ECO:0007669"/>
    <property type="project" value="InterPro"/>
</dbReference>
<dbReference type="EMBL" id="PDCK01000041">
    <property type="protein sequence ID" value="PRQ44760.1"/>
    <property type="molecule type" value="Genomic_DNA"/>
</dbReference>
<dbReference type="PANTHER" id="PTHR48432">
    <property type="entry name" value="S5 DRBM DOMAIN-CONTAINING PROTEIN"/>
    <property type="match status" value="1"/>
</dbReference>
<comment type="caution">
    <text evidence="3">The sequence shown here is derived from an EMBL/GenBank/DDBJ whole genome shotgun (WGS) entry which is preliminary data.</text>
</comment>